<proteinExistence type="predicted"/>
<feature type="transmembrane region" description="Helical" evidence="1">
    <location>
        <begin position="20"/>
        <end position="41"/>
    </location>
</feature>
<dbReference type="AlphaFoldDB" id="A0A316M1J3"/>
<comment type="caution">
    <text evidence="2">The sequence shown here is derived from an EMBL/GenBank/DDBJ whole genome shotgun (WGS) entry which is preliminary data.</text>
</comment>
<sequence>MEDYKVIDVEENMKKKGMTLVEIIIALAIFAIVVPVIFFFYMSHYKALDKTTIMSDLQLQGGKAREQLSNIFMEGSHIDKVTDKEGNEISLMNEPVGVSRIVFIDGENMRHDIYIENNEIKHLKNNKYEGKIAGKVDSMKVKNAGIKKDNVKGVGIMKFYIKFKEKDLEYEVDFNVNLRNRE</sequence>
<keyword evidence="1" id="KW-0472">Membrane</keyword>
<dbReference type="Proteomes" id="UP000246114">
    <property type="component" value="Unassembled WGS sequence"/>
</dbReference>
<dbReference type="InterPro" id="IPR012902">
    <property type="entry name" value="N_methyl_site"/>
</dbReference>
<name>A0A316M1J3_9CLOT</name>
<evidence type="ECO:0000313" key="3">
    <source>
        <dbReference type="Proteomes" id="UP000246114"/>
    </source>
</evidence>
<dbReference type="NCBIfam" id="TIGR02532">
    <property type="entry name" value="IV_pilin_GFxxxE"/>
    <property type="match status" value="1"/>
</dbReference>
<evidence type="ECO:0000256" key="1">
    <source>
        <dbReference type="SAM" id="Phobius"/>
    </source>
</evidence>
<reference evidence="2 3" key="1">
    <citation type="submission" date="2018-03" db="EMBL/GenBank/DDBJ databases">
        <title>The uncultured portion of the human microbiome is neutrally assembled.</title>
        <authorList>
            <person name="Jeraldo P."/>
            <person name="Boardman L."/>
            <person name="White B.A."/>
            <person name="Nelson H."/>
            <person name="Goldenfeld N."/>
            <person name="Chia N."/>
        </authorList>
    </citation>
    <scope>NUCLEOTIDE SEQUENCE [LARGE SCALE GENOMIC DNA]</scope>
    <source>
        <strain evidence="2">CIM:MAG 903</strain>
    </source>
</reference>
<evidence type="ECO:0000313" key="2">
    <source>
        <dbReference type="EMBL" id="PWL52442.1"/>
    </source>
</evidence>
<keyword evidence="1" id="KW-0812">Transmembrane</keyword>
<accession>A0A316M1J3</accession>
<protein>
    <recommendedName>
        <fullName evidence="4">Prepilin-type N-terminal cleavage/methylation domain-containing protein</fullName>
    </recommendedName>
</protein>
<evidence type="ECO:0008006" key="4">
    <source>
        <dbReference type="Google" id="ProtNLM"/>
    </source>
</evidence>
<dbReference type="Pfam" id="PF07963">
    <property type="entry name" value="N_methyl"/>
    <property type="match status" value="1"/>
</dbReference>
<keyword evidence="1" id="KW-1133">Transmembrane helix</keyword>
<dbReference type="EMBL" id="QAMZ01000049">
    <property type="protein sequence ID" value="PWL52442.1"/>
    <property type="molecule type" value="Genomic_DNA"/>
</dbReference>
<dbReference type="RefSeq" id="WP_178310698.1">
    <property type="nucleotide sequence ID" value="NZ_JACATM010000001.1"/>
</dbReference>
<organism evidence="2 3">
    <name type="scientific">Clostridium cadaveris</name>
    <dbReference type="NCBI Taxonomy" id="1529"/>
    <lineage>
        <taxon>Bacteria</taxon>
        <taxon>Bacillati</taxon>
        <taxon>Bacillota</taxon>
        <taxon>Clostridia</taxon>
        <taxon>Eubacteriales</taxon>
        <taxon>Clostridiaceae</taxon>
        <taxon>Clostridium</taxon>
    </lineage>
</organism>
<gene>
    <name evidence="2" type="ORF">DBY38_10950</name>
</gene>